<dbReference type="KEGG" id="oho:Oweho_2020"/>
<evidence type="ECO:0000313" key="2">
    <source>
        <dbReference type="Proteomes" id="UP000005631"/>
    </source>
</evidence>
<organism evidence="1 2">
    <name type="scientific">Owenweeksia hongkongensis (strain DSM 17368 / CIP 108786 / JCM 12287 / NRRL B-23963 / UST20020801)</name>
    <dbReference type="NCBI Taxonomy" id="926562"/>
    <lineage>
        <taxon>Bacteria</taxon>
        <taxon>Pseudomonadati</taxon>
        <taxon>Bacteroidota</taxon>
        <taxon>Flavobacteriia</taxon>
        <taxon>Flavobacteriales</taxon>
        <taxon>Owenweeksiaceae</taxon>
        <taxon>Owenweeksia</taxon>
    </lineage>
</organism>
<dbReference type="RefSeq" id="WP_014202349.1">
    <property type="nucleotide sequence ID" value="NC_016599.1"/>
</dbReference>
<dbReference type="STRING" id="926562.Oweho_2020"/>
<dbReference type="Proteomes" id="UP000005631">
    <property type="component" value="Chromosome"/>
</dbReference>
<dbReference type="AlphaFoldDB" id="G8R303"/>
<name>G8R303_OWEHD</name>
<evidence type="ECO:0000313" key="1">
    <source>
        <dbReference type="EMBL" id="AEV32997.1"/>
    </source>
</evidence>
<dbReference type="EMBL" id="CP003156">
    <property type="protein sequence ID" value="AEV32997.1"/>
    <property type="molecule type" value="Genomic_DNA"/>
</dbReference>
<protein>
    <submittedName>
        <fullName evidence="1">Uncharacterized protein</fullName>
    </submittedName>
</protein>
<reference evidence="1 2" key="1">
    <citation type="journal article" date="2012" name="Stand. Genomic Sci.">
        <title>Genome sequence of the orange-pigmented seawater bacterium Owenweeksia hongkongensis type strain (UST20020801(T)).</title>
        <authorList>
            <person name="Riedel T."/>
            <person name="Held B."/>
            <person name="Nolan M."/>
            <person name="Lucas S."/>
            <person name="Lapidus A."/>
            <person name="Tice H."/>
            <person name="Del Rio T.G."/>
            <person name="Cheng J.F."/>
            <person name="Han C."/>
            <person name="Tapia R."/>
            <person name="Goodwin L.A."/>
            <person name="Pitluck S."/>
            <person name="Liolios K."/>
            <person name="Mavromatis K."/>
            <person name="Pagani I."/>
            <person name="Ivanova N."/>
            <person name="Mikhailova N."/>
            <person name="Pati A."/>
            <person name="Chen A."/>
            <person name="Palaniappan K."/>
            <person name="Rohde M."/>
            <person name="Tindall B.J."/>
            <person name="Detter J.C."/>
            <person name="Goker M."/>
            <person name="Woyke T."/>
            <person name="Bristow J."/>
            <person name="Eisen J.A."/>
            <person name="Markowitz V."/>
            <person name="Hugenholtz P."/>
            <person name="Klenk H.P."/>
            <person name="Kyrpides N.C."/>
        </authorList>
    </citation>
    <scope>NUCLEOTIDE SEQUENCE</scope>
    <source>
        <strain evidence="2">DSM 17368 / JCM 12287 / NRRL B-23963</strain>
    </source>
</reference>
<keyword evidence="2" id="KW-1185">Reference proteome</keyword>
<proteinExistence type="predicted"/>
<gene>
    <name evidence="1" type="ordered locus">Oweho_2020</name>
</gene>
<sequence length="113" mass="13244">MADQARPVTWNQFLEKTGEQYSYKSQLIAQLEKDLRIIYSEHDAETIYKETLQILSEKVHSNQLGELLYRIDLNEHVAKNCMDQESPIDCITAAILSREAQKVYFRIQYSQDT</sequence>
<accession>G8R303</accession>
<dbReference type="HOGENOM" id="CLU_2130948_0_0_10"/>